<evidence type="ECO:0000256" key="1">
    <source>
        <dbReference type="ARBA" id="ARBA00005384"/>
    </source>
</evidence>
<dbReference type="CDD" id="cd07377">
    <property type="entry name" value="WHTH_GntR"/>
    <property type="match status" value="1"/>
</dbReference>
<dbReference type="PANTHER" id="PTHR46577">
    <property type="entry name" value="HTH-TYPE TRANSCRIPTIONAL REGULATORY PROTEIN GABR"/>
    <property type="match status" value="1"/>
</dbReference>
<dbReference type="InterPro" id="IPR015422">
    <property type="entry name" value="PyrdxlP-dep_Trfase_small"/>
</dbReference>
<dbReference type="PANTHER" id="PTHR46577:SF1">
    <property type="entry name" value="HTH-TYPE TRANSCRIPTIONAL REGULATORY PROTEIN GABR"/>
    <property type="match status" value="1"/>
</dbReference>
<keyword evidence="4" id="KW-0238">DNA-binding</keyword>
<evidence type="ECO:0000256" key="4">
    <source>
        <dbReference type="ARBA" id="ARBA00023125"/>
    </source>
</evidence>
<evidence type="ECO:0000313" key="7">
    <source>
        <dbReference type="EMBL" id="KOO09560.1"/>
    </source>
</evidence>
<sequence>MSNSKFIFIADVIEERIDSGEYQPNAKLPTHRELADEFETTPATVSKAYKLLSDKGRLESFVGKGTFVAARSDLNEAIQAPEDESDFNFSLLQPCLYKNVPAIKKAYQQSADQLTDSLIGYCENSGHKKHREAAVRWAQEYGLEGGNTRNTVLTNGAQHALSLLVETLTKPGDTILVESLTYPGILAITNLSNRNVIGVELDEQGVRPDALDTAIKAHSPSLVILIPCHQNPTGVSMPEARKKEIAKVINENQVWLVEDDIYCFLDAPPVPPIANFAPNYTFHISGLSKAISPAMRCGFVKAPESQVAALNAHIRANIWLSSPINFIAATLLIESGEAFQLAENQREMAVHRQELARQIFPSINANASGFHIWLSLPQHWQQDRFTMEAKNRGLIVTSGSYFSADGSNTQHIRLSLTSISRESKLIDGLKQIETLLNSNPSSFLPF</sequence>
<dbReference type="Pfam" id="PF00392">
    <property type="entry name" value="GntR"/>
    <property type="match status" value="1"/>
</dbReference>
<evidence type="ECO:0000256" key="2">
    <source>
        <dbReference type="ARBA" id="ARBA00022898"/>
    </source>
</evidence>
<dbReference type="Gene3D" id="3.90.1150.10">
    <property type="entry name" value="Aspartate Aminotransferase, domain 1"/>
    <property type="match status" value="1"/>
</dbReference>
<evidence type="ECO:0000256" key="3">
    <source>
        <dbReference type="ARBA" id="ARBA00023015"/>
    </source>
</evidence>
<dbReference type="SUPFAM" id="SSF53383">
    <property type="entry name" value="PLP-dependent transferases"/>
    <property type="match status" value="1"/>
</dbReference>
<evidence type="ECO:0000256" key="5">
    <source>
        <dbReference type="ARBA" id="ARBA00023163"/>
    </source>
</evidence>
<dbReference type="InterPro" id="IPR004839">
    <property type="entry name" value="Aminotransferase_I/II_large"/>
</dbReference>
<dbReference type="InterPro" id="IPR000524">
    <property type="entry name" value="Tscrpt_reg_HTH_GntR"/>
</dbReference>
<dbReference type="InterPro" id="IPR015421">
    <property type="entry name" value="PyrdxlP-dep_Trfase_major"/>
</dbReference>
<evidence type="ECO:0000313" key="8">
    <source>
        <dbReference type="Proteomes" id="UP000037530"/>
    </source>
</evidence>
<dbReference type="GO" id="GO:0030170">
    <property type="term" value="F:pyridoxal phosphate binding"/>
    <property type="evidence" value="ECO:0007669"/>
    <property type="project" value="InterPro"/>
</dbReference>
<dbReference type="Gene3D" id="1.10.10.10">
    <property type="entry name" value="Winged helix-like DNA-binding domain superfamily/Winged helix DNA-binding domain"/>
    <property type="match status" value="1"/>
</dbReference>
<dbReference type="CDD" id="cd00609">
    <property type="entry name" value="AAT_like"/>
    <property type="match status" value="1"/>
</dbReference>
<comment type="caution">
    <text evidence="7">The sequence shown here is derived from an EMBL/GenBank/DDBJ whole genome shotgun (WGS) entry which is preliminary data.</text>
</comment>
<gene>
    <name evidence="7" type="ORF">AKJ31_04180</name>
</gene>
<keyword evidence="5" id="KW-0804">Transcription</keyword>
<reference evidence="8" key="1">
    <citation type="submission" date="2015-08" db="EMBL/GenBank/DDBJ databases">
        <title>Vibrio galatheae sp. nov., a novel member of the Vibrionaceae family isolated from the Solomon Islands.</title>
        <authorList>
            <person name="Giubergia S."/>
            <person name="Machado H."/>
            <person name="Mateiu R.V."/>
            <person name="Gram L."/>
        </authorList>
    </citation>
    <scope>NUCLEOTIDE SEQUENCE [LARGE SCALE GENOMIC DNA]</scope>
    <source>
        <strain evidence="8">DSM 19134</strain>
    </source>
</reference>
<dbReference type="PROSITE" id="PS50949">
    <property type="entry name" value="HTH_GNTR"/>
    <property type="match status" value="1"/>
</dbReference>
<dbReference type="STRING" id="171383.AKJ31_04180"/>
<dbReference type="InterPro" id="IPR036390">
    <property type="entry name" value="WH_DNA-bd_sf"/>
</dbReference>
<dbReference type="RefSeq" id="WP_053407820.1">
    <property type="nucleotide sequence ID" value="NZ_LHPI01000001.1"/>
</dbReference>
<keyword evidence="8" id="KW-1185">Reference proteome</keyword>
<protein>
    <submittedName>
        <fullName evidence="7">GntR family transcriptional regulator</fullName>
    </submittedName>
</protein>
<dbReference type="GO" id="GO:0003700">
    <property type="term" value="F:DNA-binding transcription factor activity"/>
    <property type="evidence" value="ECO:0007669"/>
    <property type="project" value="InterPro"/>
</dbReference>
<keyword evidence="2" id="KW-0663">Pyridoxal phosphate</keyword>
<name>A0A0M0I5I8_9VIBR</name>
<dbReference type="InterPro" id="IPR015424">
    <property type="entry name" value="PyrdxlP-dep_Trfase"/>
</dbReference>
<accession>A0A0M0I5I8</accession>
<dbReference type="PATRIC" id="fig|171383.3.peg.865"/>
<dbReference type="OrthoDB" id="9804020at2"/>
<dbReference type="EMBL" id="LHPI01000001">
    <property type="protein sequence ID" value="KOO09560.1"/>
    <property type="molecule type" value="Genomic_DNA"/>
</dbReference>
<organism evidence="7 8">
    <name type="scientific">Vibrio hepatarius</name>
    <dbReference type="NCBI Taxonomy" id="171383"/>
    <lineage>
        <taxon>Bacteria</taxon>
        <taxon>Pseudomonadati</taxon>
        <taxon>Pseudomonadota</taxon>
        <taxon>Gammaproteobacteria</taxon>
        <taxon>Vibrionales</taxon>
        <taxon>Vibrionaceae</taxon>
        <taxon>Vibrio</taxon>
        <taxon>Vibrio oreintalis group</taxon>
    </lineage>
</organism>
<feature type="domain" description="HTH gntR-type" evidence="6">
    <location>
        <begin position="3"/>
        <end position="71"/>
    </location>
</feature>
<dbReference type="SUPFAM" id="SSF46785">
    <property type="entry name" value="Winged helix' DNA-binding domain"/>
    <property type="match status" value="1"/>
</dbReference>
<comment type="similarity">
    <text evidence="1">In the C-terminal section; belongs to the class-I pyridoxal-phosphate-dependent aminotransferase family.</text>
</comment>
<dbReference type="GO" id="GO:0003677">
    <property type="term" value="F:DNA binding"/>
    <property type="evidence" value="ECO:0007669"/>
    <property type="project" value="UniProtKB-KW"/>
</dbReference>
<evidence type="ECO:0000259" key="6">
    <source>
        <dbReference type="PROSITE" id="PS50949"/>
    </source>
</evidence>
<dbReference type="InterPro" id="IPR051446">
    <property type="entry name" value="HTH_trans_reg/aminotransferase"/>
</dbReference>
<dbReference type="Gene3D" id="3.40.640.10">
    <property type="entry name" value="Type I PLP-dependent aspartate aminotransferase-like (Major domain)"/>
    <property type="match status" value="1"/>
</dbReference>
<dbReference type="SMART" id="SM00345">
    <property type="entry name" value="HTH_GNTR"/>
    <property type="match status" value="1"/>
</dbReference>
<keyword evidence="3" id="KW-0805">Transcription regulation</keyword>
<dbReference type="Proteomes" id="UP000037530">
    <property type="component" value="Unassembled WGS sequence"/>
</dbReference>
<dbReference type="Pfam" id="PF00155">
    <property type="entry name" value="Aminotran_1_2"/>
    <property type="match status" value="1"/>
</dbReference>
<proteinExistence type="inferred from homology"/>
<dbReference type="InterPro" id="IPR036388">
    <property type="entry name" value="WH-like_DNA-bd_sf"/>
</dbReference>
<dbReference type="AlphaFoldDB" id="A0A0M0I5I8"/>